<proteinExistence type="predicted"/>
<dbReference type="Proteomes" id="UP000197003">
    <property type="component" value="Chromosome"/>
</dbReference>
<sequence>MLVVMVLTVLWSAYGQAMQTMEANRMSFRIQPLGGKGYDYSAIWNPLSETAMLRIGLVLNAADAFLVNKSISFASASEVDFETNQGSTVRGYCLVDQWYLEYEPGLPNYLMYVGMKGPGCEEVAKKFDIMQVRFNFKGISLPQFVPIDVAVDISR</sequence>
<protein>
    <submittedName>
        <fullName evidence="1">Uncharacterized protein</fullName>
    </submittedName>
</protein>
<dbReference type="OrthoDB" id="5292816at2"/>
<evidence type="ECO:0000313" key="2">
    <source>
        <dbReference type="Proteomes" id="UP000197003"/>
    </source>
</evidence>
<gene>
    <name evidence="1" type="ORF">B9G79_16055</name>
</gene>
<name>A0A1Z3NDM8_BDEBC</name>
<dbReference type="EMBL" id="CP020946">
    <property type="protein sequence ID" value="ASD65563.1"/>
    <property type="molecule type" value="Genomic_DNA"/>
</dbReference>
<dbReference type="AlphaFoldDB" id="A0A1Z3NDM8"/>
<evidence type="ECO:0000313" key="1">
    <source>
        <dbReference type="EMBL" id="ASD65563.1"/>
    </source>
</evidence>
<reference evidence="1 2" key="1">
    <citation type="submission" date="2017-04" db="EMBL/GenBank/DDBJ databases">
        <title>Whole genome sequence of Bdellovibrio bacteriovorus strain SSB218315.</title>
        <authorList>
            <person name="Oyedara O."/>
            <person name="Rodriguez-Perez M.A."/>
        </authorList>
    </citation>
    <scope>NUCLEOTIDE SEQUENCE [LARGE SCALE GENOMIC DNA]</scope>
    <source>
        <strain evidence="1 2">SSB218315</strain>
    </source>
</reference>
<organism evidence="1 2">
    <name type="scientific">Bdellovibrio bacteriovorus</name>
    <dbReference type="NCBI Taxonomy" id="959"/>
    <lineage>
        <taxon>Bacteria</taxon>
        <taxon>Pseudomonadati</taxon>
        <taxon>Bdellovibrionota</taxon>
        <taxon>Bdellovibrionia</taxon>
        <taxon>Bdellovibrionales</taxon>
        <taxon>Pseudobdellovibrionaceae</taxon>
        <taxon>Bdellovibrio</taxon>
    </lineage>
</organism>
<accession>A0A1Z3NDM8</accession>